<keyword evidence="2" id="KW-1133">Transmembrane helix</keyword>
<gene>
    <name evidence="3" type="ORF">SAMN02745219_01891</name>
</gene>
<dbReference type="EMBL" id="FQZM01000021">
    <property type="protein sequence ID" value="SHJ16134.1"/>
    <property type="molecule type" value="Genomic_DNA"/>
</dbReference>
<sequence>MLISGKGKELYDKVSRTTLAMTAVPAASALLAGGACWLFGGRELLSFGGVSAAAALLGAAVSLGLRRGLLGNLGGAILELAAEAGNEQNDKNTAPAGARSLVAELRELLRQAGEEDRAERREMEEALARAGERARETLELLDAAREKLAPVARTGGGDGAVV</sequence>
<evidence type="ECO:0000256" key="2">
    <source>
        <dbReference type="SAM" id="Phobius"/>
    </source>
</evidence>
<accession>A0A1M6H1X3</accession>
<dbReference type="AlphaFoldDB" id="A0A1M6H1X3"/>
<keyword evidence="1" id="KW-0175">Coiled coil</keyword>
<name>A0A1M6H1X3_9FIRM</name>
<organism evidence="3 4">
    <name type="scientific">Desulfofundulus thermosubterraneus DSM 16057</name>
    <dbReference type="NCBI Taxonomy" id="1121432"/>
    <lineage>
        <taxon>Bacteria</taxon>
        <taxon>Bacillati</taxon>
        <taxon>Bacillota</taxon>
        <taxon>Clostridia</taxon>
        <taxon>Eubacteriales</taxon>
        <taxon>Peptococcaceae</taxon>
        <taxon>Desulfofundulus</taxon>
    </lineage>
</organism>
<dbReference type="STRING" id="1121432.SAMN02745219_01891"/>
<feature type="transmembrane region" description="Helical" evidence="2">
    <location>
        <begin position="46"/>
        <end position="65"/>
    </location>
</feature>
<keyword evidence="2" id="KW-0812">Transmembrane</keyword>
<reference evidence="4" key="1">
    <citation type="submission" date="2016-11" db="EMBL/GenBank/DDBJ databases">
        <authorList>
            <person name="Varghese N."/>
            <person name="Submissions S."/>
        </authorList>
    </citation>
    <scope>NUCLEOTIDE SEQUENCE [LARGE SCALE GENOMIC DNA]</scope>
    <source>
        <strain evidence="4">DSM 16057</strain>
    </source>
</reference>
<dbReference type="RefSeq" id="WP_072869139.1">
    <property type="nucleotide sequence ID" value="NZ_FQZM01000021.1"/>
</dbReference>
<dbReference type="Proteomes" id="UP000184529">
    <property type="component" value="Unassembled WGS sequence"/>
</dbReference>
<protein>
    <submittedName>
        <fullName evidence="3">Uncharacterized protein</fullName>
    </submittedName>
</protein>
<feature type="coiled-coil region" evidence="1">
    <location>
        <begin position="120"/>
        <end position="147"/>
    </location>
</feature>
<evidence type="ECO:0000313" key="4">
    <source>
        <dbReference type="Proteomes" id="UP000184529"/>
    </source>
</evidence>
<evidence type="ECO:0000313" key="3">
    <source>
        <dbReference type="EMBL" id="SHJ16134.1"/>
    </source>
</evidence>
<keyword evidence="4" id="KW-1185">Reference proteome</keyword>
<evidence type="ECO:0000256" key="1">
    <source>
        <dbReference type="SAM" id="Coils"/>
    </source>
</evidence>
<proteinExistence type="predicted"/>
<keyword evidence="2" id="KW-0472">Membrane</keyword>
<feature type="transmembrane region" description="Helical" evidence="2">
    <location>
        <begin position="20"/>
        <end position="40"/>
    </location>
</feature>